<accession>A0AAV5UWR6</accession>
<feature type="domain" description="Chondroitin proteoglycan 4" evidence="3">
    <location>
        <begin position="296"/>
        <end position="390"/>
    </location>
</feature>
<keyword evidence="2" id="KW-0732">Signal</keyword>
<protein>
    <recommendedName>
        <fullName evidence="3">Chondroitin proteoglycan 4 domain-containing protein</fullName>
    </recommendedName>
</protein>
<evidence type="ECO:0000313" key="4">
    <source>
        <dbReference type="EMBL" id="GMT10020.1"/>
    </source>
</evidence>
<dbReference type="PANTHER" id="PTHR37442:SF1">
    <property type="entry name" value="CHONDROITIN PROTEOGLYCAN 4 DOMAIN-CONTAINING PROTEIN"/>
    <property type="match status" value="1"/>
</dbReference>
<feature type="non-terminal residue" evidence="4">
    <location>
        <position position="1"/>
    </location>
</feature>
<dbReference type="InterPro" id="IPR029153">
    <property type="entry name" value="CPG4"/>
</dbReference>
<evidence type="ECO:0000259" key="3">
    <source>
        <dbReference type="Pfam" id="PF15481"/>
    </source>
</evidence>
<sequence>SSNSSRVVSTMRLPLLLLLAVSTTSAENSIDISTLFSAGLLPLTPCTQPCLTDLIHATREILYFKDTLHHFQSLCSTYDNASLCVSQQEVACGHSTSFAANSDPVNAMCNRKWDALAPLVPCVEKAVDGLLSVCDSSCLFTSSLSEMSRRESVRRMAEAGGDNRFALVAELSSLCPASSCMLSCMAKSLNAACPPAGDDIIGAILRPFHVYAEMLEADEVLKSIVFKVAPPTCYPFLVEDGLEKMQAGEYAKEESGEEASADLLESHRSMDAESDYFQEDAQDGLSTLLSASGLPQCTDACLSDLLLAANKIFDFNNTLHNFEQLCSTYDNASLCVASQEIECVHMASFAVGASGLEEICKTKKEQFARHSSCLSPHIDSALSSCDITCQLTSSVSRLIDSPTILESAQADDRIGLYQEIAPLCPSMGCMVSCIARSLNRYCAPAGSEIAESLLRPFVKASELLISLGPEEFDTVRATLPSACHIFVSLTDLADMVEGVESSKWASPSEVAALAVEEAKEREMEESIIVGMMQEQQAEESLLAQAVLQDLETQQQLQRATSDLQQVQHDEDDHHELQQQPEPEVQPDESVNWGRPGQIPRSSRMEFAEI</sequence>
<dbReference type="EMBL" id="BTSY01000001">
    <property type="protein sequence ID" value="GMT10020.1"/>
    <property type="molecule type" value="Genomic_DNA"/>
</dbReference>
<dbReference type="PANTHER" id="PTHR37442">
    <property type="entry name" value="F18A1.7 PROTEIN-RELATED"/>
    <property type="match status" value="1"/>
</dbReference>
<feature type="chain" id="PRO_5043775393" description="Chondroitin proteoglycan 4 domain-containing protein" evidence="2">
    <location>
        <begin position="27"/>
        <end position="609"/>
    </location>
</feature>
<keyword evidence="5" id="KW-1185">Reference proteome</keyword>
<feature type="signal peptide" evidence="2">
    <location>
        <begin position="1"/>
        <end position="26"/>
    </location>
</feature>
<dbReference type="InterPro" id="IPR053123">
    <property type="entry name" value="CPG4-like"/>
</dbReference>
<evidence type="ECO:0000256" key="1">
    <source>
        <dbReference type="SAM" id="MobiDB-lite"/>
    </source>
</evidence>
<gene>
    <name evidence="4" type="ORF">PFISCL1PPCAC_1317</name>
</gene>
<evidence type="ECO:0000313" key="5">
    <source>
        <dbReference type="Proteomes" id="UP001432322"/>
    </source>
</evidence>
<proteinExistence type="predicted"/>
<comment type="caution">
    <text evidence="4">The sequence shown here is derived from an EMBL/GenBank/DDBJ whole genome shotgun (WGS) entry which is preliminary data.</text>
</comment>
<feature type="compositionally biased region" description="Basic and acidic residues" evidence="1">
    <location>
        <begin position="567"/>
        <end position="576"/>
    </location>
</feature>
<name>A0AAV5UWR6_9BILA</name>
<organism evidence="4 5">
    <name type="scientific">Pristionchus fissidentatus</name>
    <dbReference type="NCBI Taxonomy" id="1538716"/>
    <lineage>
        <taxon>Eukaryota</taxon>
        <taxon>Metazoa</taxon>
        <taxon>Ecdysozoa</taxon>
        <taxon>Nematoda</taxon>
        <taxon>Chromadorea</taxon>
        <taxon>Rhabditida</taxon>
        <taxon>Rhabditina</taxon>
        <taxon>Diplogasteromorpha</taxon>
        <taxon>Diplogasteroidea</taxon>
        <taxon>Neodiplogasteridae</taxon>
        <taxon>Pristionchus</taxon>
    </lineage>
</organism>
<feature type="domain" description="Chondroitin proteoglycan 4" evidence="3">
    <location>
        <begin position="46"/>
        <end position="138"/>
    </location>
</feature>
<dbReference type="Proteomes" id="UP001432322">
    <property type="component" value="Unassembled WGS sequence"/>
</dbReference>
<evidence type="ECO:0000256" key="2">
    <source>
        <dbReference type="SAM" id="SignalP"/>
    </source>
</evidence>
<reference evidence="4" key="1">
    <citation type="submission" date="2023-10" db="EMBL/GenBank/DDBJ databases">
        <title>Genome assembly of Pristionchus species.</title>
        <authorList>
            <person name="Yoshida K."/>
            <person name="Sommer R.J."/>
        </authorList>
    </citation>
    <scope>NUCLEOTIDE SEQUENCE</scope>
    <source>
        <strain evidence="4">RS5133</strain>
    </source>
</reference>
<dbReference type="Pfam" id="PF15481">
    <property type="entry name" value="CPG4"/>
    <property type="match status" value="2"/>
</dbReference>
<feature type="region of interest" description="Disordered" evidence="1">
    <location>
        <begin position="558"/>
        <end position="609"/>
    </location>
</feature>
<dbReference type="AlphaFoldDB" id="A0AAV5UWR6"/>